<protein>
    <submittedName>
        <fullName evidence="2">Uncharacterized protein</fullName>
    </submittedName>
</protein>
<keyword evidence="3" id="KW-1185">Reference proteome</keyword>
<dbReference type="AlphaFoldDB" id="A0A4Y2ULS4"/>
<dbReference type="EMBL" id="BGPR01037018">
    <property type="protein sequence ID" value="GBO12494.1"/>
    <property type="molecule type" value="Genomic_DNA"/>
</dbReference>
<evidence type="ECO:0000313" key="3">
    <source>
        <dbReference type="Proteomes" id="UP000499080"/>
    </source>
</evidence>
<comment type="caution">
    <text evidence="2">The sequence shown here is derived from an EMBL/GenBank/DDBJ whole genome shotgun (WGS) entry which is preliminary data.</text>
</comment>
<organism evidence="2 3">
    <name type="scientific">Araneus ventricosus</name>
    <name type="common">Orbweaver spider</name>
    <name type="synonym">Epeira ventricosa</name>
    <dbReference type="NCBI Taxonomy" id="182803"/>
    <lineage>
        <taxon>Eukaryota</taxon>
        <taxon>Metazoa</taxon>
        <taxon>Ecdysozoa</taxon>
        <taxon>Arthropoda</taxon>
        <taxon>Chelicerata</taxon>
        <taxon>Arachnida</taxon>
        <taxon>Araneae</taxon>
        <taxon>Araneomorphae</taxon>
        <taxon>Entelegynae</taxon>
        <taxon>Araneoidea</taxon>
        <taxon>Araneidae</taxon>
        <taxon>Araneus</taxon>
    </lineage>
</organism>
<dbReference type="Proteomes" id="UP000499080">
    <property type="component" value="Unassembled WGS sequence"/>
</dbReference>
<dbReference type="EMBL" id="BGPR01037021">
    <property type="protein sequence ID" value="GBO12500.1"/>
    <property type="molecule type" value="Genomic_DNA"/>
</dbReference>
<name>A0A4Y2ULS4_ARAVE</name>
<evidence type="ECO:0000313" key="2">
    <source>
        <dbReference type="EMBL" id="GBO12500.1"/>
    </source>
</evidence>
<gene>
    <name evidence="2" type="ORF">AVEN_201491_1</name>
    <name evidence="1" type="ORF">AVEN_79671_1</name>
</gene>
<accession>A0A4Y2ULS4</accession>
<proteinExistence type="predicted"/>
<reference evidence="2 3" key="1">
    <citation type="journal article" date="2019" name="Sci. Rep.">
        <title>Orb-weaving spider Araneus ventricosus genome elucidates the spidroin gene catalogue.</title>
        <authorList>
            <person name="Kono N."/>
            <person name="Nakamura H."/>
            <person name="Ohtoshi R."/>
            <person name="Moran D.A.P."/>
            <person name="Shinohara A."/>
            <person name="Yoshida Y."/>
            <person name="Fujiwara M."/>
            <person name="Mori M."/>
            <person name="Tomita M."/>
            <person name="Arakawa K."/>
        </authorList>
    </citation>
    <scope>NUCLEOTIDE SEQUENCE [LARGE SCALE GENOMIC DNA]</scope>
</reference>
<sequence length="132" mass="15404">MTPIFCELHVQSLFLPEEVYCEHVHGVANTVESRRKGVRKTTAVLSPPLILTSSWQRHPSRGLAFVTAALSQGHSPGSTHLCLFTFSYTKYTKRKYCNRQKIRNRDFDESPRFRPPRVRKTQFWNYVCLCTR</sequence>
<evidence type="ECO:0000313" key="1">
    <source>
        <dbReference type="EMBL" id="GBO12494.1"/>
    </source>
</evidence>